<dbReference type="InterPro" id="IPR050382">
    <property type="entry name" value="MFS_Na/Anion_cotransporter"/>
</dbReference>
<feature type="transmembrane region" description="Helical" evidence="5">
    <location>
        <begin position="345"/>
        <end position="366"/>
    </location>
</feature>
<sequence>MLHNDTKPAPAATPDVRRKRSNMRWTIVGFSALGLTIAYLDRAALAVALPFMAEEFEIGPAIQGVLLSSFFWTYALFQIPSGWLLDKFGPRVIYPIAVGWWSIWTALTALSTGVVSTIVFRLGLGIGEAPVQPANVKVVSRWFPRRERAFASSLFDMGQQIGTALSIPVVTALAVFAGWRFAFLLIGVVGALWVVGWLAVYRAPEKHRRVNAEELEYINSDQGEMVAAASTGEKKPWRALLRNNQVWALMFGYVFRSLAGAFFLTWYPSYLLNDRGLSKEEFGLVGAIPAVIAIGATVLGGIVSDRLLASGKVSAGAARKIPIIAGLVLSACIGFSPFIESNVLVMVVLTVSSAAHSFAGAAILSLPAEVAESRDTVGSVAGFQNFGSQLGNLISPIAIGLFLTFSDNSYVGPLVFAALSCLISAAIYGFWVRIKPVVPLSDVTVPPADATVPPSGTTVPPSERTSS</sequence>
<dbReference type="InterPro" id="IPR020846">
    <property type="entry name" value="MFS_dom"/>
</dbReference>
<dbReference type="RefSeq" id="WP_179547143.1">
    <property type="nucleotide sequence ID" value="NZ_BSEW01000001.1"/>
</dbReference>
<dbReference type="PROSITE" id="PS50850">
    <property type="entry name" value="MFS"/>
    <property type="match status" value="1"/>
</dbReference>
<gene>
    <name evidence="7" type="ORF">BJ984_001049</name>
</gene>
<feature type="transmembrane region" description="Helical" evidence="5">
    <location>
        <begin position="246"/>
        <end position="267"/>
    </location>
</feature>
<organism evidence="7 8">
    <name type="scientific">Herbiconiux flava</name>
    <dbReference type="NCBI Taxonomy" id="881268"/>
    <lineage>
        <taxon>Bacteria</taxon>
        <taxon>Bacillati</taxon>
        <taxon>Actinomycetota</taxon>
        <taxon>Actinomycetes</taxon>
        <taxon>Micrococcales</taxon>
        <taxon>Microbacteriaceae</taxon>
        <taxon>Herbiconiux</taxon>
    </lineage>
</organism>
<evidence type="ECO:0000259" key="6">
    <source>
        <dbReference type="PROSITE" id="PS50850"/>
    </source>
</evidence>
<dbReference type="Gene3D" id="1.20.1250.20">
    <property type="entry name" value="MFS general substrate transporter like domains"/>
    <property type="match status" value="2"/>
</dbReference>
<feature type="transmembrane region" description="Helical" evidence="5">
    <location>
        <begin position="27"/>
        <end position="52"/>
    </location>
</feature>
<dbReference type="Proteomes" id="UP000549913">
    <property type="component" value="Unassembled WGS sequence"/>
</dbReference>
<feature type="transmembrane region" description="Helical" evidence="5">
    <location>
        <begin position="411"/>
        <end position="431"/>
    </location>
</feature>
<accession>A0A852SLK4</accession>
<evidence type="ECO:0000313" key="7">
    <source>
        <dbReference type="EMBL" id="NYD69891.1"/>
    </source>
</evidence>
<feature type="transmembrane region" description="Helical" evidence="5">
    <location>
        <begin position="287"/>
        <end position="309"/>
    </location>
</feature>
<proteinExistence type="predicted"/>
<reference evidence="7 8" key="1">
    <citation type="submission" date="2020-07" db="EMBL/GenBank/DDBJ databases">
        <title>Sequencing the genomes of 1000 actinobacteria strains.</title>
        <authorList>
            <person name="Klenk H.-P."/>
        </authorList>
    </citation>
    <scope>NUCLEOTIDE SEQUENCE [LARGE SCALE GENOMIC DNA]</scope>
    <source>
        <strain evidence="7 8">DSM 26474</strain>
    </source>
</reference>
<evidence type="ECO:0000256" key="4">
    <source>
        <dbReference type="ARBA" id="ARBA00023136"/>
    </source>
</evidence>
<dbReference type="GO" id="GO:0005886">
    <property type="term" value="C:plasma membrane"/>
    <property type="evidence" value="ECO:0007669"/>
    <property type="project" value="UniProtKB-SubCell"/>
</dbReference>
<evidence type="ECO:0000256" key="3">
    <source>
        <dbReference type="ARBA" id="ARBA00022989"/>
    </source>
</evidence>
<keyword evidence="2 5" id="KW-0812">Transmembrane</keyword>
<comment type="caution">
    <text evidence="7">The sequence shown here is derived from an EMBL/GenBank/DDBJ whole genome shotgun (WGS) entry which is preliminary data.</text>
</comment>
<keyword evidence="4 5" id="KW-0472">Membrane</keyword>
<dbReference type="PANTHER" id="PTHR11662:SF399">
    <property type="entry name" value="FI19708P1-RELATED"/>
    <property type="match status" value="1"/>
</dbReference>
<keyword evidence="8" id="KW-1185">Reference proteome</keyword>
<evidence type="ECO:0000256" key="1">
    <source>
        <dbReference type="ARBA" id="ARBA00004651"/>
    </source>
</evidence>
<feature type="transmembrane region" description="Helical" evidence="5">
    <location>
        <begin position="321"/>
        <end position="339"/>
    </location>
</feature>
<feature type="domain" description="Major facilitator superfamily (MFS) profile" evidence="6">
    <location>
        <begin position="27"/>
        <end position="436"/>
    </location>
</feature>
<dbReference type="GO" id="GO:0022857">
    <property type="term" value="F:transmembrane transporter activity"/>
    <property type="evidence" value="ECO:0007669"/>
    <property type="project" value="InterPro"/>
</dbReference>
<dbReference type="AlphaFoldDB" id="A0A852SLK4"/>
<dbReference type="InterPro" id="IPR036259">
    <property type="entry name" value="MFS_trans_sf"/>
</dbReference>
<dbReference type="InterPro" id="IPR011701">
    <property type="entry name" value="MFS"/>
</dbReference>
<protein>
    <submittedName>
        <fullName evidence="7">ACS family glucarate transporter-like MFS transporter</fullName>
    </submittedName>
</protein>
<dbReference type="CDD" id="cd17319">
    <property type="entry name" value="MFS_ExuT_GudP_like"/>
    <property type="match status" value="1"/>
</dbReference>
<feature type="transmembrane region" description="Helical" evidence="5">
    <location>
        <begin position="181"/>
        <end position="201"/>
    </location>
</feature>
<evidence type="ECO:0000313" key="8">
    <source>
        <dbReference type="Proteomes" id="UP000549913"/>
    </source>
</evidence>
<evidence type="ECO:0000256" key="2">
    <source>
        <dbReference type="ARBA" id="ARBA00022692"/>
    </source>
</evidence>
<keyword evidence="3 5" id="KW-1133">Transmembrane helix</keyword>
<name>A0A852SLK4_9MICO</name>
<evidence type="ECO:0000256" key="5">
    <source>
        <dbReference type="SAM" id="Phobius"/>
    </source>
</evidence>
<dbReference type="SUPFAM" id="SSF103473">
    <property type="entry name" value="MFS general substrate transporter"/>
    <property type="match status" value="1"/>
</dbReference>
<feature type="transmembrane region" description="Helical" evidence="5">
    <location>
        <begin position="58"/>
        <end position="77"/>
    </location>
</feature>
<feature type="transmembrane region" description="Helical" evidence="5">
    <location>
        <begin position="98"/>
        <end position="120"/>
    </location>
</feature>
<dbReference type="EMBL" id="JACCBM010000001">
    <property type="protein sequence ID" value="NYD69891.1"/>
    <property type="molecule type" value="Genomic_DNA"/>
</dbReference>
<feature type="transmembrane region" description="Helical" evidence="5">
    <location>
        <begin position="386"/>
        <end position="405"/>
    </location>
</feature>
<dbReference type="PANTHER" id="PTHR11662">
    <property type="entry name" value="SOLUTE CARRIER FAMILY 17"/>
    <property type="match status" value="1"/>
</dbReference>
<comment type="subcellular location">
    <subcellularLocation>
        <location evidence="1">Cell membrane</location>
        <topology evidence="1">Multi-pass membrane protein</topology>
    </subcellularLocation>
</comment>
<dbReference type="Pfam" id="PF07690">
    <property type="entry name" value="MFS_1"/>
    <property type="match status" value="1"/>
</dbReference>